<evidence type="ECO:0000313" key="2">
    <source>
        <dbReference type="EMBL" id="TKW30610.1"/>
    </source>
</evidence>
<feature type="transmembrane region" description="Helical" evidence="1">
    <location>
        <begin position="121"/>
        <end position="146"/>
    </location>
</feature>
<dbReference type="Proteomes" id="UP000298652">
    <property type="component" value="Chromosome 2"/>
</dbReference>
<evidence type="ECO:0000313" key="3">
    <source>
        <dbReference type="Proteomes" id="UP000298652"/>
    </source>
</evidence>
<feature type="transmembrane region" description="Helical" evidence="1">
    <location>
        <begin position="68"/>
        <end position="88"/>
    </location>
</feature>
<proteinExistence type="predicted"/>
<dbReference type="OMA" id="TELICLW"/>
<organism evidence="2 3">
    <name type="scientific">Setaria viridis</name>
    <name type="common">Green bristlegrass</name>
    <name type="synonym">Setaria italica subsp. viridis</name>
    <dbReference type="NCBI Taxonomy" id="4556"/>
    <lineage>
        <taxon>Eukaryota</taxon>
        <taxon>Viridiplantae</taxon>
        <taxon>Streptophyta</taxon>
        <taxon>Embryophyta</taxon>
        <taxon>Tracheophyta</taxon>
        <taxon>Spermatophyta</taxon>
        <taxon>Magnoliopsida</taxon>
        <taxon>Liliopsida</taxon>
        <taxon>Poales</taxon>
        <taxon>Poaceae</taxon>
        <taxon>PACMAD clade</taxon>
        <taxon>Panicoideae</taxon>
        <taxon>Panicodae</taxon>
        <taxon>Paniceae</taxon>
        <taxon>Cenchrinae</taxon>
        <taxon>Setaria</taxon>
    </lineage>
</organism>
<dbReference type="AlphaFoldDB" id="A0A4U6VLM6"/>
<keyword evidence="1" id="KW-1133">Transmembrane helix</keyword>
<gene>
    <name evidence="2" type="ORF">SEVIR_2G049133v2</name>
</gene>
<dbReference type="EMBL" id="CM016553">
    <property type="protein sequence ID" value="TKW30610.1"/>
    <property type="molecule type" value="Genomic_DNA"/>
</dbReference>
<name>A0A4U6VLM6_SETVI</name>
<accession>A0A4U6VLM6</accession>
<evidence type="ECO:0000256" key="1">
    <source>
        <dbReference type="SAM" id="Phobius"/>
    </source>
</evidence>
<protein>
    <submittedName>
        <fullName evidence="2">Uncharacterized protein</fullName>
    </submittedName>
</protein>
<keyword evidence="3" id="KW-1185">Reference proteome</keyword>
<dbReference type="Gramene" id="TKW30610">
    <property type="protein sequence ID" value="TKW30610"/>
    <property type="gene ID" value="SEVIR_2G049133v2"/>
</dbReference>
<keyword evidence="1" id="KW-0812">Transmembrane</keyword>
<keyword evidence="1" id="KW-0472">Membrane</keyword>
<sequence>MASEEAEPAVIVEAVAARARELVQDLLMPGGLLSVEDAGETVANSVRSCLADVSRKNLAVRSQDVEKLAIAAAVATLSVLVISGAGSLSTPHGAVEEEITKAVAAAATQVRGMNTSSDYSFAFWFVVVTFFLWVTTLAIFVVRLLYL</sequence>
<reference evidence="2" key="1">
    <citation type="submission" date="2019-03" db="EMBL/GenBank/DDBJ databases">
        <title>WGS assembly of Setaria viridis.</title>
        <authorList>
            <person name="Huang P."/>
            <person name="Jenkins J."/>
            <person name="Grimwood J."/>
            <person name="Barry K."/>
            <person name="Healey A."/>
            <person name="Mamidi S."/>
            <person name="Sreedasyam A."/>
            <person name="Shu S."/>
            <person name="Feldman M."/>
            <person name="Wu J."/>
            <person name="Yu Y."/>
            <person name="Chen C."/>
            <person name="Johnson J."/>
            <person name="Rokhsar D."/>
            <person name="Baxter I."/>
            <person name="Schmutz J."/>
            <person name="Brutnell T."/>
            <person name="Kellogg E."/>
        </authorList>
    </citation>
    <scope>NUCLEOTIDE SEQUENCE [LARGE SCALE GENOMIC DNA]</scope>
</reference>